<name>A0A0H5C8R7_CYBJN</name>
<evidence type="ECO:0000313" key="4">
    <source>
        <dbReference type="EMBL" id="ODV72520.1"/>
    </source>
</evidence>
<dbReference type="InterPro" id="IPR019734">
    <property type="entry name" value="TPR_rpt"/>
</dbReference>
<evidence type="ECO:0000313" key="5">
    <source>
        <dbReference type="Proteomes" id="UP000038830"/>
    </source>
</evidence>
<dbReference type="EMBL" id="CDQK01000006">
    <property type="protein sequence ID" value="CEP24740.1"/>
    <property type="molecule type" value="Genomic_DNA"/>
</dbReference>
<dbReference type="Pfam" id="PF12569">
    <property type="entry name" value="NatA_aux_su"/>
    <property type="match status" value="1"/>
</dbReference>
<dbReference type="AlphaFoldDB" id="A0A0H5C8R7"/>
<dbReference type="InterPro" id="IPR021183">
    <property type="entry name" value="NatA_aux_su"/>
</dbReference>
<protein>
    <submittedName>
        <fullName evidence="4">N-terminal acetyltransferase A, auxiliary subunit</fullName>
    </submittedName>
    <submittedName>
        <fullName evidence="3">NAT1 protein</fullName>
    </submittedName>
</protein>
<dbReference type="Gene3D" id="1.25.40.1040">
    <property type="match status" value="1"/>
</dbReference>
<evidence type="ECO:0000313" key="3">
    <source>
        <dbReference type="EMBL" id="CEP24740.1"/>
    </source>
</evidence>
<sequence length="778" mass="89736">MSRRGVPLATNKEDANFREALKLYEAKQHRKSLKLCEQVLKKNSHYGEALALKALLLYNLKEDDCEVYVEKALAVSTTSPVLNHILGILKRQQLQYREAAKYFKAALDNGSSNKQIWKDLSVMETQSRDFGSLAHSRLKYLDEFLGYRANWTSLAIAYHLNGNLEAAVKTLNKFEELAEGKLGPNEMYEHSELLMYKNEIISEFDLERALNELESTETFDKTGQLELKAKYLMKLGRKQEAQRVYRELLKRNPDNVSYYHQLEDALGTRERSAKVRDSLYSKLQAFYPRSDAPKFIPLTFTTGDLFKERVSKYVLDQLKRGVPATFTNVKPLYKDLEKAHVIGAIVEEFYTKSSELSPLCWVWTTYFLAQHYLQLNQLEKSLELISKAVEHTPTLVELYILKARVYKHFGDLQTAASVMNEGRLLDLQDRFINSKSVKYYLRADNIDKALEVVSLFTKNEKGENGLKDLHMMQVCWFIVENAESYKRLYFANLKDEELSKKYAGLALKRYYGIVKIFEEYWNDQVDFHTFCMRKGTARAYCDMIRWEDLIFQSPVCCRAVLSAFGLYKHLISNSKTDGDEDDAMSPVRHDKKAKKEKAARAKALQAEKQHLVAYADDEDILGETLIGGLDLFESKFFSHDHGDLETLSLNEVQFELQFAKNKMAPVLVALSKLVKISHDTYPPLAAHILQLKYATANKDKITQMLASKGVEKYYTEWDQPWALIDKYCVRSTLDGIKGLLAVYDLKLAQLDNDKVREEILEATKLLQPIEQLEILKFL</sequence>
<dbReference type="OMA" id="HTAINYD"/>
<dbReference type="PIRSF" id="PIRSF000422">
    <property type="entry name" value="N-terminal-AcTrfase-A_aux_su"/>
    <property type="match status" value="1"/>
</dbReference>
<proteinExistence type="predicted"/>
<dbReference type="PANTHER" id="PTHR22767:SF2">
    <property type="entry name" value="N(ALPHA)-ACETYLTRANSFERASE 15_16, ISOFORM A"/>
    <property type="match status" value="1"/>
</dbReference>
<dbReference type="InterPro" id="IPR011990">
    <property type="entry name" value="TPR-like_helical_dom_sf"/>
</dbReference>
<dbReference type="EMBL" id="KV453934">
    <property type="protein sequence ID" value="ODV72520.1"/>
    <property type="molecule type" value="Genomic_DNA"/>
</dbReference>
<dbReference type="OrthoDB" id="10263032at2759"/>
<keyword evidence="4" id="KW-0808">Transferase</keyword>
<dbReference type="Gene3D" id="1.25.40.1010">
    <property type="match status" value="1"/>
</dbReference>
<evidence type="ECO:0000313" key="6">
    <source>
        <dbReference type="Proteomes" id="UP000094389"/>
    </source>
</evidence>
<accession>A0A1E4RZ36</accession>
<dbReference type="PANTHER" id="PTHR22767">
    <property type="entry name" value="N-TERMINAL ACETYLTRANSFERASE-RELATED"/>
    <property type="match status" value="1"/>
</dbReference>
<accession>A0A0H5C8R7</accession>
<evidence type="ECO:0000256" key="1">
    <source>
        <dbReference type="ARBA" id="ARBA00022737"/>
    </source>
</evidence>
<evidence type="ECO:0000256" key="2">
    <source>
        <dbReference type="ARBA" id="ARBA00022803"/>
    </source>
</evidence>
<keyword evidence="6" id="KW-1185">Reference proteome</keyword>
<keyword evidence="1" id="KW-0677">Repeat</keyword>
<dbReference type="GO" id="GO:0016740">
    <property type="term" value="F:transferase activity"/>
    <property type="evidence" value="ECO:0007669"/>
    <property type="project" value="UniProtKB-KW"/>
</dbReference>
<reference evidence="3" key="1">
    <citation type="submission" date="2014-12" db="EMBL/GenBank/DDBJ databases">
        <authorList>
            <person name="Jaenicke S."/>
        </authorList>
    </citation>
    <scope>NUCLEOTIDE SEQUENCE [LARGE SCALE GENOMIC DNA]</scope>
    <source>
        <strain evidence="3">CBS1600</strain>
    </source>
</reference>
<keyword evidence="2" id="KW-0802">TPR repeat</keyword>
<gene>
    <name evidence="3" type="primary">NAT1</name>
    <name evidence="3" type="ORF">BN1211_5640</name>
    <name evidence="4" type="ORF">CYBJADRAFT_168452</name>
</gene>
<reference evidence="5" key="2">
    <citation type="journal article" date="2015" name="J. Biotechnol.">
        <title>The structure of the Cyberlindnera jadinii genome and its relation to Candida utilis analyzed by the occurrence of single nucleotide polymorphisms.</title>
        <authorList>
            <person name="Rupp O."/>
            <person name="Brinkrolf K."/>
            <person name="Buerth C."/>
            <person name="Kunigo M."/>
            <person name="Schneider J."/>
            <person name="Jaenicke S."/>
            <person name="Goesmann A."/>
            <person name="Puehler A."/>
            <person name="Jaeger K.-E."/>
            <person name="Ernst J.F."/>
        </authorList>
    </citation>
    <scope>NUCLEOTIDE SEQUENCE [LARGE SCALE GENOMIC DNA]</scope>
    <source>
        <strain evidence="5">ATCC 18201 / CBS 1600 / BCRC 20928 / JCM 3617 / NBRC 0987 / NRRL Y-1542</strain>
    </source>
</reference>
<dbReference type="STRING" id="983966.A0A0H5C8R7"/>
<reference evidence="4 6" key="3">
    <citation type="journal article" date="2016" name="Proc. Natl. Acad. Sci. U.S.A.">
        <title>Comparative genomics of biotechnologically important yeasts.</title>
        <authorList>
            <person name="Riley R."/>
            <person name="Haridas S."/>
            <person name="Wolfe K.H."/>
            <person name="Lopes M.R."/>
            <person name="Hittinger C.T."/>
            <person name="Goeker M."/>
            <person name="Salamov A.A."/>
            <person name="Wisecaver J.H."/>
            <person name="Long T.M."/>
            <person name="Calvey C.H."/>
            <person name="Aerts A.L."/>
            <person name="Barry K.W."/>
            <person name="Choi C."/>
            <person name="Clum A."/>
            <person name="Coughlan A.Y."/>
            <person name="Deshpande S."/>
            <person name="Douglass A.P."/>
            <person name="Hanson S.J."/>
            <person name="Klenk H.-P."/>
            <person name="LaButti K.M."/>
            <person name="Lapidus A."/>
            <person name="Lindquist E.A."/>
            <person name="Lipzen A.M."/>
            <person name="Meier-Kolthoff J.P."/>
            <person name="Ohm R.A."/>
            <person name="Otillar R.P."/>
            <person name="Pangilinan J.L."/>
            <person name="Peng Y."/>
            <person name="Rokas A."/>
            <person name="Rosa C.A."/>
            <person name="Scheuner C."/>
            <person name="Sibirny A.A."/>
            <person name="Slot J.C."/>
            <person name="Stielow J.B."/>
            <person name="Sun H."/>
            <person name="Kurtzman C.P."/>
            <person name="Blackwell M."/>
            <person name="Grigoriev I.V."/>
            <person name="Jeffries T.W."/>
        </authorList>
    </citation>
    <scope>NUCLEOTIDE SEQUENCE [LARGE SCALE GENOMIC DNA]</scope>
    <source>
        <strain evidence="6">ATCC 18201 / CBS 1600 / BCRC 20928 / JCM 3617 / NBRC 0987 / NRRL Y-1542</strain>
        <strain evidence="4">NRRL Y-1542</strain>
    </source>
</reference>
<dbReference type="GO" id="GO:0031415">
    <property type="term" value="C:NatA complex"/>
    <property type="evidence" value="ECO:0007669"/>
    <property type="project" value="TreeGrafter"/>
</dbReference>
<dbReference type="Proteomes" id="UP000094389">
    <property type="component" value="Unassembled WGS sequence"/>
</dbReference>
<dbReference type="FunFam" id="1.25.40.1040:FF:000003">
    <property type="entry name" value="N-terminal acetyltransferase A, auxiliary subunit"/>
    <property type="match status" value="1"/>
</dbReference>
<dbReference type="GeneID" id="30989776"/>
<dbReference type="SUPFAM" id="SSF48452">
    <property type="entry name" value="TPR-like"/>
    <property type="match status" value="2"/>
</dbReference>
<dbReference type="Proteomes" id="UP000038830">
    <property type="component" value="Unassembled WGS sequence"/>
</dbReference>
<dbReference type="RefSeq" id="XP_020069559.1">
    <property type="nucleotide sequence ID" value="XM_020215380.1"/>
</dbReference>
<organism evidence="3 5">
    <name type="scientific">Cyberlindnera jadinii (strain ATCC 18201 / CBS 1600 / BCRC 20928 / JCM 3617 / NBRC 0987 / NRRL Y-1542)</name>
    <name type="common">Torula yeast</name>
    <name type="synonym">Candida utilis</name>
    <dbReference type="NCBI Taxonomy" id="983966"/>
    <lineage>
        <taxon>Eukaryota</taxon>
        <taxon>Fungi</taxon>
        <taxon>Dikarya</taxon>
        <taxon>Ascomycota</taxon>
        <taxon>Saccharomycotina</taxon>
        <taxon>Saccharomycetes</taxon>
        <taxon>Phaffomycetales</taxon>
        <taxon>Phaffomycetaceae</taxon>
        <taxon>Cyberlindnera</taxon>
    </lineage>
</organism>
<dbReference type="SMART" id="SM00028">
    <property type="entry name" value="TPR"/>
    <property type="match status" value="6"/>
</dbReference>